<dbReference type="AlphaFoldDB" id="A0AAN0MEZ3"/>
<evidence type="ECO:0000256" key="1">
    <source>
        <dbReference type="ARBA" id="ARBA00001946"/>
    </source>
</evidence>
<evidence type="ECO:0000256" key="14">
    <source>
        <dbReference type="ARBA" id="ARBA00025228"/>
    </source>
</evidence>
<feature type="transmembrane region" description="Helical" evidence="19">
    <location>
        <begin position="49"/>
        <end position="80"/>
    </location>
</feature>
<comment type="subcellular location">
    <subcellularLocation>
        <location evidence="2 19">Cell membrane</location>
        <topology evidence="2 19">Multi-pass membrane protein</topology>
    </subcellularLocation>
</comment>
<sequence>MSGATGAAPRRSGLVLAAGFFSIIPMPAFTEIGENETRRALRWFPTLGALFGLAAGLAGAATLLVSGAHLLAAVIVLLIWQALAGAMHLDGLADCFDGLAALGSRKEGRDAARALEIMRTPDTGAMGVAAIVLVLLVQVGALSAAPDARTLLVLAILAPAVGRAAILIASRPGVPAARKGGFGALFHEVTPPTQIAIQMLLIAAVAVGLGWWAAGWVGAIGLGCSLAIAVLVSLVWVHRLVGAFGGLSGDMFGAIIEVTTAVCALAGSLALSAAFRVAAF</sequence>
<keyword evidence="7 19" id="KW-1003">Cell membrane</keyword>
<dbReference type="RefSeq" id="WP_286267460.1">
    <property type="nucleotide sequence ID" value="NZ_AP028056.1"/>
</dbReference>
<accession>A0AAN0MEZ3</accession>
<proteinExistence type="inferred from homology"/>
<keyword evidence="9 19" id="KW-0808">Transferase</keyword>
<dbReference type="PANTHER" id="PTHR34148">
    <property type="entry name" value="ADENOSYLCOBINAMIDE-GDP RIBAZOLETRANSFERASE"/>
    <property type="match status" value="1"/>
</dbReference>
<evidence type="ECO:0000256" key="15">
    <source>
        <dbReference type="ARBA" id="ARBA00032605"/>
    </source>
</evidence>
<evidence type="ECO:0000313" key="20">
    <source>
        <dbReference type="EMBL" id="BEH01333.1"/>
    </source>
</evidence>
<feature type="transmembrane region" description="Helical" evidence="19">
    <location>
        <begin position="151"/>
        <end position="174"/>
    </location>
</feature>
<evidence type="ECO:0000256" key="10">
    <source>
        <dbReference type="ARBA" id="ARBA00022692"/>
    </source>
</evidence>
<evidence type="ECO:0000256" key="17">
    <source>
        <dbReference type="ARBA" id="ARBA00048623"/>
    </source>
</evidence>
<dbReference type="GO" id="GO:0005886">
    <property type="term" value="C:plasma membrane"/>
    <property type="evidence" value="ECO:0007669"/>
    <property type="project" value="UniProtKB-SubCell"/>
</dbReference>
<dbReference type="InterPro" id="IPR003805">
    <property type="entry name" value="CobS"/>
</dbReference>
<keyword evidence="13 19" id="KW-0472">Membrane</keyword>
<evidence type="ECO:0000256" key="18">
    <source>
        <dbReference type="ARBA" id="ARBA00049504"/>
    </source>
</evidence>
<feature type="transmembrane region" description="Helical" evidence="19">
    <location>
        <begin position="123"/>
        <end position="145"/>
    </location>
</feature>
<keyword evidence="8 19" id="KW-0169">Cobalamin biosynthesis</keyword>
<dbReference type="EMBL" id="AP028056">
    <property type="protein sequence ID" value="BEH01333.1"/>
    <property type="molecule type" value="Genomic_DNA"/>
</dbReference>
<feature type="transmembrane region" description="Helical" evidence="19">
    <location>
        <begin position="195"/>
        <end position="214"/>
    </location>
</feature>
<evidence type="ECO:0000256" key="7">
    <source>
        <dbReference type="ARBA" id="ARBA00022475"/>
    </source>
</evidence>
<keyword evidence="10 19" id="KW-0812">Transmembrane</keyword>
<keyword evidence="12 19" id="KW-1133">Transmembrane helix</keyword>
<comment type="catalytic activity">
    <reaction evidence="18 19">
        <text>alpha-ribazole 5'-phosphate + adenosylcob(III)inamide-GDP = adenosylcob(III)alamin 5'-phosphate + GMP + H(+)</text>
        <dbReference type="Rhea" id="RHEA:23560"/>
        <dbReference type="ChEBI" id="CHEBI:15378"/>
        <dbReference type="ChEBI" id="CHEBI:57918"/>
        <dbReference type="ChEBI" id="CHEBI:58115"/>
        <dbReference type="ChEBI" id="CHEBI:60487"/>
        <dbReference type="ChEBI" id="CHEBI:60493"/>
        <dbReference type="EC" id="2.7.8.26"/>
    </reaction>
</comment>
<dbReference type="GO" id="GO:0009236">
    <property type="term" value="P:cobalamin biosynthetic process"/>
    <property type="evidence" value="ECO:0007669"/>
    <property type="project" value="UniProtKB-UniRule"/>
</dbReference>
<evidence type="ECO:0000256" key="4">
    <source>
        <dbReference type="ARBA" id="ARBA00010561"/>
    </source>
</evidence>
<dbReference type="EC" id="2.7.8.26" evidence="5 19"/>
<feature type="transmembrane region" description="Helical" evidence="19">
    <location>
        <begin position="220"/>
        <end position="241"/>
    </location>
</feature>
<comment type="cofactor">
    <cofactor evidence="1 19">
        <name>Mg(2+)</name>
        <dbReference type="ChEBI" id="CHEBI:18420"/>
    </cofactor>
</comment>
<comment type="similarity">
    <text evidence="4 19">Belongs to the CobS family.</text>
</comment>
<evidence type="ECO:0000256" key="16">
    <source>
        <dbReference type="ARBA" id="ARBA00032853"/>
    </source>
</evidence>
<comment type="catalytic activity">
    <reaction evidence="17 19">
        <text>alpha-ribazole + adenosylcob(III)inamide-GDP = adenosylcob(III)alamin + GMP + H(+)</text>
        <dbReference type="Rhea" id="RHEA:16049"/>
        <dbReference type="ChEBI" id="CHEBI:10329"/>
        <dbReference type="ChEBI" id="CHEBI:15378"/>
        <dbReference type="ChEBI" id="CHEBI:18408"/>
        <dbReference type="ChEBI" id="CHEBI:58115"/>
        <dbReference type="ChEBI" id="CHEBI:60487"/>
        <dbReference type="EC" id="2.7.8.26"/>
    </reaction>
</comment>
<evidence type="ECO:0000256" key="9">
    <source>
        <dbReference type="ARBA" id="ARBA00022679"/>
    </source>
</evidence>
<evidence type="ECO:0000256" key="12">
    <source>
        <dbReference type="ARBA" id="ARBA00022989"/>
    </source>
</evidence>
<protein>
    <recommendedName>
        <fullName evidence="6 19">Adenosylcobinamide-GDP ribazoletransferase</fullName>
        <ecNumber evidence="5 19">2.7.8.26</ecNumber>
    </recommendedName>
    <alternativeName>
        <fullName evidence="16 19">Cobalamin synthase</fullName>
    </alternativeName>
    <alternativeName>
        <fullName evidence="15 19">Cobalamin-5'-phosphate synthase</fullName>
    </alternativeName>
</protein>
<evidence type="ECO:0000256" key="8">
    <source>
        <dbReference type="ARBA" id="ARBA00022573"/>
    </source>
</evidence>
<dbReference type="PANTHER" id="PTHR34148:SF1">
    <property type="entry name" value="ADENOSYLCOBINAMIDE-GDP RIBAZOLETRANSFERASE"/>
    <property type="match status" value="1"/>
</dbReference>
<feature type="transmembrane region" description="Helical" evidence="19">
    <location>
        <begin position="253"/>
        <end position="275"/>
    </location>
</feature>
<evidence type="ECO:0000256" key="2">
    <source>
        <dbReference type="ARBA" id="ARBA00004651"/>
    </source>
</evidence>
<dbReference type="Proteomes" id="UP001431656">
    <property type="component" value="Chromosome"/>
</dbReference>
<organism evidence="20 21">
    <name type="scientific">Brooklawnia propionicigenes</name>
    <dbReference type="NCBI Taxonomy" id="3041175"/>
    <lineage>
        <taxon>Bacteria</taxon>
        <taxon>Bacillati</taxon>
        <taxon>Actinomycetota</taxon>
        <taxon>Actinomycetes</taxon>
        <taxon>Propionibacteriales</taxon>
        <taxon>Propionibacteriaceae</taxon>
        <taxon>Brooklawnia</taxon>
    </lineage>
</organism>
<keyword evidence="11 19" id="KW-0460">Magnesium</keyword>
<keyword evidence="21" id="KW-1185">Reference proteome</keyword>
<comment type="function">
    <text evidence="14 19">Joins adenosylcobinamide-GDP and alpha-ribazole to generate adenosylcobalamin (Ado-cobalamin). Also synthesizes adenosylcobalamin 5'-phosphate from adenosylcobinamide-GDP and alpha-ribazole 5'-phosphate.</text>
</comment>
<evidence type="ECO:0000313" key="21">
    <source>
        <dbReference type="Proteomes" id="UP001431656"/>
    </source>
</evidence>
<gene>
    <name evidence="19 20" type="primary">cobS</name>
    <name evidence="20" type="ORF">brsh051_06140</name>
</gene>
<evidence type="ECO:0000256" key="11">
    <source>
        <dbReference type="ARBA" id="ARBA00022842"/>
    </source>
</evidence>
<comment type="pathway">
    <text evidence="3 19">Cofactor biosynthesis; adenosylcobalamin biosynthesis; adenosylcobalamin from cob(II)yrinate a,c-diamide: step 7/7.</text>
</comment>
<evidence type="ECO:0000256" key="3">
    <source>
        <dbReference type="ARBA" id="ARBA00004663"/>
    </source>
</evidence>
<evidence type="ECO:0000256" key="13">
    <source>
        <dbReference type="ARBA" id="ARBA00023136"/>
    </source>
</evidence>
<dbReference type="GO" id="GO:0051073">
    <property type="term" value="F:adenosylcobinamide-GDP ribazoletransferase activity"/>
    <property type="evidence" value="ECO:0007669"/>
    <property type="project" value="UniProtKB-UniRule"/>
</dbReference>
<name>A0AAN0MEZ3_9ACTN</name>
<dbReference type="Pfam" id="PF02654">
    <property type="entry name" value="CobS"/>
    <property type="match status" value="1"/>
</dbReference>
<feature type="transmembrane region" description="Helical" evidence="19">
    <location>
        <begin position="12"/>
        <end position="29"/>
    </location>
</feature>
<dbReference type="GO" id="GO:0008818">
    <property type="term" value="F:cobalamin 5'-phosphate synthase activity"/>
    <property type="evidence" value="ECO:0007669"/>
    <property type="project" value="UniProtKB-UniRule"/>
</dbReference>
<reference evidence="20" key="1">
    <citation type="journal article" date="2024" name="Int. J. Syst. Evol. Microbiol.">
        <title>Brooklawnia propionicigenes sp. nov., a facultatively anaerobic, propionate-producing bacterium isolated from a methanogenic reactor treating waste from cattle farms.</title>
        <authorList>
            <person name="Akita Y."/>
            <person name="Ueki A."/>
            <person name="Tonouchi A."/>
            <person name="Sugawara Y."/>
            <person name="Honma S."/>
            <person name="Kaku N."/>
            <person name="Ueki K."/>
        </authorList>
    </citation>
    <scope>NUCLEOTIDE SEQUENCE</scope>
    <source>
        <strain evidence="20">SH051</strain>
    </source>
</reference>
<evidence type="ECO:0000256" key="19">
    <source>
        <dbReference type="HAMAP-Rule" id="MF_00719"/>
    </source>
</evidence>
<evidence type="ECO:0000256" key="6">
    <source>
        <dbReference type="ARBA" id="ARBA00015850"/>
    </source>
</evidence>
<evidence type="ECO:0000256" key="5">
    <source>
        <dbReference type="ARBA" id="ARBA00013200"/>
    </source>
</evidence>
<dbReference type="KEGG" id="broo:brsh051_06140"/>
<dbReference type="HAMAP" id="MF_00719">
    <property type="entry name" value="CobS"/>
    <property type="match status" value="1"/>
</dbReference>